<proteinExistence type="predicted"/>
<sequence length="188" mass="20132">MEWTSLDECLRLTPKDAEPSDEDGTPATPTFTITDLASFAPAPSILTGEPDNLGVAGLPTNFTADAGVHTRNGTLFGYAIAARFTPASFTFHYGDGQTHTTTTAGRSWQDLNLAQFTPTDTSHTYQERGTYQAHVDTTYTAEIDLGAGWFRISGTLTLPGPAQEIRIYEARTALVAHTCTEAPTAPGC</sequence>
<dbReference type="EMBL" id="AP027728">
    <property type="protein sequence ID" value="BDZ37749.1"/>
    <property type="molecule type" value="Genomic_DNA"/>
</dbReference>
<gene>
    <name evidence="1" type="ORF">GCM10025863_03630</name>
</gene>
<evidence type="ECO:0000313" key="1">
    <source>
        <dbReference type="EMBL" id="BDZ37749.1"/>
    </source>
</evidence>
<name>A0ABM8FQV5_9MICO</name>
<dbReference type="Proteomes" id="UP001321543">
    <property type="component" value="Chromosome"/>
</dbReference>
<evidence type="ECO:0008006" key="3">
    <source>
        <dbReference type="Google" id="ProtNLM"/>
    </source>
</evidence>
<protein>
    <recommendedName>
        <fullName evidence="3">PKD domain-containing protein</fullName>
    </recommendedName>
</protein>
<reference evidence="2" key="1">
    <citation type="journal article" date="2019" name="Int. J. Syst. Evol. Microbiol.">
        <title>The Global Catalogue of Microorganisms (GCM) 10K type strain sequencing project: providing services to taxonomists for standard genome sequencing and annotation.</title>
        <authorList>
            <consortium name="The Broad Institute Genomics Platform"/>
            <consortium name="The Broad Institute Genome Sequencing Center for Infectious Disease"/>
            <person name="Wu L."/>
            <person name="Ma J."/>
        </authorList>
    </citation>
    <scope>NUCLEOTIDE SEQUENCE [LARGE SCALE GENOMIC DNA]</scope>
    <source>
        <strain evidence="2">NBRC 106310</strain>
    </source>
</reference>
<keyword evidence="2" id="KW-1185">Reference proteome</keyword>
<evidence type="ECO:0000313" key="2">
    <source>
        <dbReference type="Proteomes" id="UP001321543"/>
    </source>
</evidence>
<dbReference type="RefSeq" id="WP_286301567.1">
    <property type="nucleotide sequence ID" value="NZ_AP027728.1"/>
</dbReference>
<accession>A0ABM8FQV5</accession>
<organism evidence="1 2">
    <name type="scientific">Microbacterium suwonense</name>
    <dbReference type="NCBI Taxonomy" id="683047"/>
    <lineage>
        <taxon>Bacteria</taxon>
        <taxon>Bacillati</taxon>
        <taxon>Actinomycetota</taxon>
        <taxon>Actinomycetes</taxon>
        <taxon>Micrococcales</taxon>
        <taxon>Microbacteriaceae</taxon>
        <taxon>Microbacterium</taxon>
    </lineage>
</organism>